<dbReference type="Proteomes" id="UP000184499">
    <property type="component" value="Unassembled WGS sequence"/>
</dbReference>
<reference evidence="10" key="1">
    <citation type="journal article" date="2017" name="Genome Biol.">
        <title>Comparative genomics reveals high biological diversity and specific adaptations in the industrially and medically important fungal genus Aspergillus.</title>
        <authorList>
            <person name="de Vries R.P."/>
            <person name="Riley R."/>
            <person name="Wiebenga A."/>
            <person name="Aguilar-Osorio G."/>
            <person name="Amillis S."/>
            <person name="Uchima C.A."/>
            <person name="Anderluh G."/>
            <person name="Asadollahi M."/>
            <person name="Askin M."/>
            <person name="Barry K."/>
            <person name="Battaglia E."/>
            <person name="Bayram O."/>
            <person name="Benocci T."/>
            <person name="Braus-Stromeyer S.A."/>
            <person name="Caldana C."/>
            <person name="Canovas D."/>
            <person name="Cerqueira G.C."/>
            <person name="Chen F."/>
            <person name="Chen W."/>
            <person name="Choi C."/>
            <person name="Clum A."/>
            <person name="Dos Santos R.A."/>
            <person name="Damasio A.R."/>
            <person name="Diallinas G."/>
            <person name="Emri T."/>
            <person name="Fekete E."/>
            <person name="Flipphi M."/>
            <person name="Freyberg S."/>
            <person name="Gallo A."/>
            <person name="Gournas C."/>
            <person name="Habgood R."/>
            <person name="Hainaut M."/>
            <person name="Harispe M.L."/>
            <person name="Henrissat B."/>
            <person name="Hilden K.S."/>
            <person name="Hope R."/>
            <person name="Hossain A."/>
            <person name="Karabika E."/>
            <person name="Karaffa L."/>
            <person name="Karanyi Z."/>
            <person name="Krasevec N."/>
            <person name="Kuo A."/>
            <person name="Kusch H."/>
            <person name="LaButti K."/>
            <person name="Lagendijk E.L."/>
            <person name="Lapidus A."/>
            <person name="Levasseur A."/>
            <person name="Lindquist E."/>
            <person name="Lipzen A."/>
            <person name="Logrieco A.F."/>
            <person name="MacCabe A."/>
            <person name="Maekelae M.R."/>
            <person name="Malavazi I."/>
            <person name="Melin P."/>
            <person name="Meyer V."/>
            <person name="Mielnichuk N."/>
            <person name="Miskei M."/>
            <person name="Molnar A.P."/>
            <person name="Mule G."/>
            <person name="Ngan C.Y."/>
            <person name="Orejas M."/>
            <person name="Orosz E."/>
            <person name="Ouedraogo J.P."/>
            <person name="Overkamp K.M."/>
            <person name="Park H.-S."/>
            <person name="Perrone G."/>
            <person name="Piumi F."/>
            <person name="Punt P.J."/>
            <person name="Ram A.F."/>
            <person name="Ramon A."/>
            <person name="Rauscher S."/>
            <person name="Record E."/>
            <person name="Riano-Pachon D.M."/>
            <person name="Robert V."/>
            <person name="Roehrig J."/>
            <person name="Ruller R."/>
            <person name="Salamov A."/>
            <person name="Salih N.S."/>
            <person name="Samson R.A."/>
            <person name="Sandor E."/>
            <person name="Sanguinetti M."/>
            <person name="Schuetze T."/>
            <person name="Sepcic K."/>
            <person name="Shelest E."/>
            <person name="Sherlock G."/>
            <person name="Sophianopoulou V."/>
            <person name="Squina F.M."/>
            <person name="Sun H."/>
            <person name="Susca A."/>
            <person name="Todd R.B."/>
            <person name="Tsang A."/>
            <person name="Unkles S.E."/>
            <person name="van de Wiele N."/>
            <person name="van Rossen-Uffink D."/>
            <person name="Oliveira J.V."/>
            <person name="Vesth T.C."/>
            <person name="Visser J."/>
            <person name="Yu J.-H."/>
            <person name="Zhou M."/>
            <person name="Andersen M.R."/>
            <person name="Archer D.B."/>
            <person name="Baker S.E."/>
            <person name="Benoit I."/>
            <person name="Brakhage A.A."/>
            <person name="Braus G.H."/>
            <person name="Fischer R."/>
            <person name="Frisvad J.C."/>
            <person name="Goldman G.H."/>
            <person name="Houbraken J."/>
            <person name="Oakley B."/>
            <person name="Pocsi I."/>
            <person name="Scazzocchio C."/>
            <person name="Seiboth B."/>
            <person name="vanKuyk P.A."/>
            <person name="Wortman J."/>
            <person name="Dyer P.S."/>
            <person name="Grigoriev I.V."/>
        </authorList>
    </citation>
    <scope>NUCLEOTIDE SEQUENCE [LARGE SCALE GENOMIC DNA]</scope>
    <source>
        <strain evidence="10">CBS 101740 / IMI 381727 / IBT 21946</strain>
    </source>
</reference>
<keyword evidence="6" id="KW-0539">Nucleus</keyword>
<dbReference type="InterPro" id="IPR050613">
    <property type="entry name" value="Sec_Metabolite_Reg"/>
</dbReference>
<dbReference type="PROSITE" id="PS50048">
    <property type="entry name" value="ZN2_CY6_FUNGAL_2"/>
    <property type="match status" value="1"/>
</dbReference>
<dbReference type="OMA" id="SSHACEY"/>
<evidence type="ECO:0000256" key="5">
    <source>
        <dbReference type="ARBA" id="ARBA00023163"/>
    </source>
</evidence>
<proteinExistence type="predicted"/>
<dbReference type="Gene3D" id="4.10.240.10">
    <property type="entry name" value="Zn(2)-C6 fungal-type DNA-binding domain"/>
    <property type="match status" value="1"/>
</dbReference>
<comment type="subcellular location">
    <subcellularLocation>
        <location evidence="1">Nucleus</location>
    </subcellularLocation>
</comment>
<dbReference type="GO" id="GO:0008270">
    <property type="term" value="F:zinc ion binding"/>
    <property type="evidence" value="ECO:0007669"/>
    <property type="project" value="InterPro"/>
</dbReference>
<evidence type="ECO:0000313" key="9">
    <source>
        <dbReference type="EMBL" id="OJJ70353.1"/>
    </source>
</evidence>
<gene>
    <name evidence="9" type="ORF">ASPBRDRAFT_208116</name>
</gene>
<dbReference type="CDD" id="cd00067">
    <property type="entry name" value="GAL4"/>
    <property type="match status" value="1"/>
</dbReference>
<dbReference type="PROSITE" id="PS00463">
    <property type="entry name" value="ZN2_CY6_FUNGAL_1"/>
    <property type="match status" value="1"/>
</dbReference>
<dbReference type="OrthoDB" id="2406834at2759"/>
<evidence type="ECO:0000313" key="10">
    <source>
        <dbReference type="Proteomes" id="UP000184499"/>
    </source>
</evidence>
<dbReference type="GO" id="GO:0005634">
    <property type="term" value="C:nucleus"/>
    <property type="evidence" value="ECO:0007669"/>
    <property type="project" value="UniProtKB-SubCell"/>
</dbReference>
<keyword evidence="3" id="KW-0805">Transcription regulation</keyword>
<dbReference type="PANTHER" id="PTHR31001">
    <property type="entry name" value="UNCHARACTERIZED TRANSCRIPTIONAL REGULATORY PROTEIN"/>
    <property type="match status" value="1"/>
</dbReference>
<dbReference type="InterPro" id="IPR001138">
    <property type="entry name" value="Zn2Cys6_DnaBD"/>
</dbReference>
<dbReference type="Pfam" id="PF00172">
    <property type="entry name" value="Zn_clus"/>
    <property type="match status" value="1"/>
</dbReference>
<keyword evidence="4" id="KW-0238">DNA-binding</keyword>
<feature type="region of interest" description="Disordered" evidence="7">
    <location>
        <begin position="1"/>
        <end position="44"/>
    </location>
</feature>
<dbReference type="InterPro" id="IPR036864">
    <property type="entry name" value="Zn2-C6_fun-type_DNA-bd_sf"/>
</dbReference>
<evidence type="ECO:0000256" key="3">
    <source>
        <dbReference type="ARBA" id="ARBA00023015"/>
    </source>
</evidence>
<dbReference type="RefSeq" id="XP_067477601.1">
    <property type="nucleotide sequence ID" value="XM_067621817.1"/>
</dbReference>
<dbReference type="AlphaFoldDB" id="A0A1L9UFD6"/>
<dbReference type="GO" id="GO:0003677">
    <property type="term" value="F:DNA binding"/>
    <property type="evidence" value="ECO:0007669"/>
    <property type="project" value="UniProtKB-KW"/>
</dbReference>
<feature type="compositionally biased region" description="Polar residues" evidence="7">
    <location>
        <begin position="15"/>
        <end position="26"/>
    </location>
</feature>
<name>A0A1L9UFD6_ASPBC</name>
<dbReference type="PANTHER" id="PTHR31001:SF40">
    <property type="entry name" value="ZN(II)2CYS6 TRANSCRIPTION FACTOR (EUROFUNG)"/>
    <property type="match status" value="1"/>
</dbReference>
<evidence type="ECO:0000256" key="7">
    <source>
        <dbReference type="SAM" id="MobiDB-lite"/>
    </source>
</evidence>
<dbReference type="Pfam" id="PF04082">
    <property type="entry name" value="Fungal_trans"/>
    <property type="match status" value="1"/>
</dbReference>
<dbReference type="SUPFAM" id="SSF57701">
    <property type="entry name" value="Zn2/Cys6 DNA-binding domain"/>
    <property type="match status" value="1"/>
</dbReference>
<organism evidence="9 10">
    <name type="scientific">Aspergillus brasiliensis (strain CBS 101740 / IMI 381727 / IBT 21946)</name>
    <dbReference type="NCBI Taxonomy" id="767769"/>
    <lineage>
        <taxon>Eukaryota</taxon>
        <taxon>Fungi</taxon>
        <taxon>Dikarya</taxon>
        <taxon>Ascomycota</taxon>
        <taxon>Pezizomycotina</taxon>
        <taxon>Eurotiomycetes</taxon>
        <taxon>Eurotiomycetidae</taxon>
        <taxon>Eurotiales</taxon>
        <taxon>Aspergillaceae</taxon>
        <taxon>Aspergillus</taxon>
        <taxon>Aspergillus subgen. Circumdati</taxon>
    </lineage>
</organism>
<protein>
    <recommendedName>
        <fullName evidence="8">Zn(2)-C6 fungal-type domain-containing protein</fullName>
    </recommendedName>
</protein>
<evidence type="ECO:0000259" key="8">
    <source>
        <dbReference type="PROSITE" id="PS50048"/>
    </source>
</evidence>
<dbReference type="GO" id="GO:0006351">
    <property type="term" value="P:DNA-templated transcription"/>
    <property type="evidence" value="ECO:0007669"/>
    <property type="project" value="InterPro"/>
</dbReference>
<evidence type="ECO:0000256" key="4">
    <source>
        <dbReference type="ARBA" id="ARBA00023125"/>
    </source>
</evidence>
<dbReference type="SMART" id="SM00066">
    <property type="entry name" value="GAL4"/>
    <property type="match status" value="1"/>
</dbReference>
<feature type="compositionally biased region" description="Basic residues" evidence="7">
    <location>
        <begin position="32"/>
        <end position="41"/>
    </location>
</feature>
<dbReference type="InterPro" id="IPR007219">
    <property type="entry name" value="XnlR_reg_dom"/>
</dbReference>
<dbReference type="GO" id="GO:0000981">
    <property type="term" value="F:DNA-binding transcription factor activity, RNA polymerase II-specific"/>
    <property type="evidence" value="ECO:0007669"/>
    <property type="project" value="InterPro"/>
</dbReference>
<feature type="domain" description="Zn(2)-C6 fungal-type" evidence="8">
    <location>
        <begin position="45"/>
        <end position="76"/>
    </location>
</feature>
<dbReference type="VEuPathDB" id="FungiDB:ASPBRDRAFT_208116"/>
<evidence type="ECO:0000256" key="6">
    <source>
        <dbReference type="ARBA" id="ARBA00023242"/>
    </source>
</evidence>
<dbReference type="GeneID" id="93574305"/>
<evidence type="ECO:0000256" key="2">
    <source>
        <dbReference type="ARBA" id="ARBA00022723"/>
    </source>
</evidence>
<keyword evidence="10" id="KW-1185">Reference proteome</keyword>
<dbReference type="GO" id="GO:0009893">
    <property type="term" value="P:positive regulation of metabolic process"/>
    <property type="evidence" value="ECO:0007669"/>
    <property type="project" value="UniProtKB-ARBA"/>
</dbReference>
<evidence type="ECO:0000256" key="1">
    <source>
        <dbReference type="ARBA" id="ARBA00004123"/>
    </source>
</evidence>
<dbReference type="CDD" id="cd12148">
    <property type="entry name" value="fungal_TF_MHR"/>
    <property type="match status" value="1"/>
</dbReference>
<dbReference type="EMBL" id="KV878686">
    <property type="protein sequence ID" value="OJJ70353.1"/>
    <property type="molecule type" value="Genomic_DNA"/>
</dbReference>
<sequence>MADKQPAPSMRVNGGVSSTNNPTFSRWDSKPSRRANKRQPRRPVSCLPCRSGKLKCDRQRPCLSCTRRRCIESCTYKRPQNNAQDSSVETAKPDAADIARSSAVDDVLGSAIHNLRAPCPSPIHADIPASTLQDHLDSTHTQWDALLRRPMSQMGNAEATLNDPFTHPGNFCFPFPLGPSMPKQDILSLLPPEHCCDCLVTEYFLRLSPLFHILHGPTFQKQYNAFRRDPTRADLSWIALLFAICSATMNTLEGNDSILVDIWQDISGVPDIPSATYRFRTAAMICLSQDQFLIRHSLSTLEALLLLIYTISNHEGAERAWTLLGLTLNIAIALKCNVEPEAPHLNCIDTQRRRRCWAGVLLLHTYQATFFRDIDMSNLLNIEATMPADVNDNDIKDDSIAPPSTQPTQMSVMKFKIEMFQLSTKICRHLSSSSKHDEAVLSIFDRQIAEEQRQWDSTFLLDGFASLLDPSSYAHWCILQLYAHQLYLLLHRPFCKPHSSYFRSASRAKCIMSGTALLDVHRQLCELPRLRHYRWLSSGLTSFYAIHGAIALASCLLDEPVTVDLSPYRSDFDAAVARIYALQSKSQICAKAYPILQYIQTLLSTERTQPTRQVDHDFGTTFDAWIDGVQWMIPDSIDWAFWDTILNNDAGSVGDDREGGLNVDDLIT</sequence>
<keyword evidence="2" id="KW-0479">Metal-binding</keyword>
<keyword evidence="5" id="KW-0804">Transcription</keyword>
<dbReference type="STRING" id="767769.A0A1L9UFD6"/>
<accession>A0A1L9UFD6</accession>